<keyword evidence="3" id="KW-1185">Reference proteome</keyword>
<proteinExistence type="predicted"/>
<sequence length="222" mass="23156">MCLAAGLTCCLGVVAVTQLRGADPTVDDVRADRAAVADRAAAAGDDAASRSYDRSAAPSPSASASAAPAPSTSTPPAPPKPVAGLNQVQMDNAHTIVKVGRDLDIPTDGLVIAVATAMQETNLRNLASDVVPESKKYPHEGTGSDHDSVGLFQQRPSTGWGSVRDLMDPEYAARRFYEALKKVDGWQRLSLTAAAQAVQKSAYPGAYAKHESRATTIVKALT</sequence>
<protein>
    <recommendedName>
        <fullName evidence="4">Peptidase M23</fullName>
    </recommendedName>
</protein>
<evidence type="ECO:0000256" key="1">
    <source>
        <dbReference type="SAM" id="MobiDB-lite"/>
    </source>
</evidence>
<dbReference type="AlphaFoldDB" id="A0A810N9K9"/>
<reference evidence="2" key="1">
    <citation type="submission" date="2020-08" db="EMBL/GenBank/DDBJ databases">
        <title>Whole genome shotgun sequence of Polymorphospora rubra NBRC 101157.</title>
        <authorList>
            <person name="Komaki H."/>
            <person name="Tamura T."/>
        </authorList>
    </citation>
    <scope>NUCLEOTIDE SEQUENCE</scope>
    <source>
        <strain evidence="2">NBRC 101157</strain>
    </source>
</reference>
<accession>A0A810N9K9</accession>
<dbReference type="Proteomes" id="UP000680866">
    <property type="component" value="Chromosome"/>
</dbReference>
<feature type="compositionally biased region" description="Low complexity" evidence="1">
    <location>
        <begin position="54"/>
        <end position="72"/>
    </location>
</feature>
<gene>
    <name evidence="2" type="ORF">Prubr_69480</name>
</gene>
<name>A0A810N9K9_9ACTN</name>
<evidence type="ECO:0008006" key="4">
    <source>
        <dbReference type="Google" id="ProtNLM"/>
    </source>
</evidence>
<dbReference type="KEGG" id="pry:Prubr_69480"/>
<dbReference type="EMBL" id="AP023359">
    <property type="protein sequence ID" value="BCJ69927.1"/>
    <property type="molecule type" value="Genomic_DNA"/>
</dbReference>
<evidence type="ECO:0000313" key="2">
    <source>
        <dbReference type="EMBL" id="BCJ69927.1"/>
    </source>
</evidence>
<evidence type="ECO:0000313" key="3">
    <source>
        <dbReference type="Proteomes" id="UP000680866"/>
    </source>
</evidence>
<feature type="region of interest" description="Disordered" evidence="1">
    <location>
        <begin position="40"/>
        <end position="85"/>
    </location>
</feature>
<organism evidence="2 3">
    <name type="scientific">Polymorphospora rubra</name>
    <dbReference type="NCBI Taxonomy" id="338584"/>
    <lineage>
        <taxon>Bacteria</taxon>
        <taxon>Bacillati</taxon>
        <taxon>Actinomycetota</taxon>
        <taxon>Actinomycetes</taxon>
        <taxon>Micromonosporales</taxon>
        <taxon>Micromonosporaceae</taxon>
        <taxon>Polymorphospora</taxon>
    </lineage>
</organism>